<protein>
    <submittedName>
        <fullName evidence="1">Uncharacterized protein</fullName>
    </submittedName>
</protein>
<dbReference type="PANTHER" id="PTHR14947:SF26">
    <property type="entry name" value="RIKEN CDNA D130040H23 GENE"/>
    <property type="match status" value="1"/>
</dbReference>
<accession>A0AAW0H2T1</accession>
<reference evidence="1 2" key="1">
    <citation type="journal article" date="2023" name="bioRxiv">
        <title>Conserved and derived expression patterns and positive selection on dental genes reveal complex evolutionary context of ever-growing rodent molars.</title>
        <authorList>
            <person name="Calamari Z.T."/>
            <person name="Song A."/>
            <person name="Cohen E."/>
            <person name="Akter M."/>
            <person name="Roy R.D."/>
            <person name="Hallikas O."/>
            <person name="Christensen M.M."/>
            <person name="Li P."/>
            <person name="Marangoni P."/>
            <person name="Jernvall J."/>
            <person name="Klein O.D."/>
        </authorList>
    </citation>
    <scope>NUCLEOTIDE SEQUENCE [LARGE SCALE GENOMIC DNA]</scope>
    <source>
        <strain evidence="1">V071</strain>
    </source>
</reference>
<evidence type="ECO:0000313" key="1">
    <source>
        <dbReference type="EMBL" id="KAK7795590.1"/>
    </source>
</evidence>
<gene>
    <name evidence="1" type="ORF">U0070_003276</name>
</gene>
<name>A0AAW0H2T1_MYOGA</name>
<feature type="non-terminal residue" evidence="1">
    <location>
        <position position="201"/>
    </location>
</feature>
<dbReference type="PANTHER" id="PTHR14947">
    <property type="entry name" value="ZINC FINGER PROTEIN"/>
    <property type="match status" value="1"/>
</dbReference>
<organism evidence="1 2">
    <name type="scientific">Myodes glareolus</name>
    <name type="common">Bank vole</name>
    <name type="synonym">Clethrionomys glareolus</name>
    <dbReference type="NCBI Taxonomy" id="447135"/>
    <lineage>
        <taxon>Eukaryota</taxon>
        <taxon>Metazoa</taxon>
        <taxon>Chordata</taxon>
        <taxon>Craniata</taxon>
        <taxon>Vertebrata</taxon>
        <taxon>Euteleostomi</taxon>
        <taxon>Mammalia</taxon>
        <taxon>Eutheria</taxon>
        <taxon>Euarchontoglires</taxon>
        <taxon>Glires</taxon>
        <taxon>Rodentia</taxon>
        <taxon>Myomorpha</taxon>
        <taxon>Muroidea</taxon>
        <taxon>Cricetidae</taxon>
        <taxon>Arvicolinae</taxon>
        <taxon>Myodes</taxon>
    </lineage>
</organism>
<dbReference type="AlphaFoldDB" id="A0AAW0H2T1"/>
<dbReference type="Gene3D" id="3.30.160.60">
    <property type="entry name" value="Classic Zinc Finger"/>
    <property type="match status" value="1"/>
</dbReference>
<keyword evidence="2" id="KW-1185">Reference proteome</keyword>
<dbReference type="EMBL" id="JBBHLL010002049">
    <property type="protein sequence ID" value="KAK7795590.1"/>
    <property type="molecule type" value="Genomic_DNA"/>
</dbReference>
<evidence type="ECO:0000313" key="2">
    <source>
        <dbReference type="Proteomes" id="UP001488838"/>
    </source>
</evidence>
<dbReference type="InterPro" id="IPR039938">
    <property type="entry name" value="Sp4-like"/>
</dbReference>
<comment type="caution">
    <text evidence="1">The sequence shown here is derived from an EMBL/GenBank/DDBJ whole genome shotgun (WGS) entry which is preliminary data.</text>
</comment>
<proteinExistence type="predicted"/>
<dbReference type="InterPro" id="IPR036236">
    <property type="entry name" value="Znf_C2H2_sf"/>
</dbReference>
<dbReference type="SUPFAM" id="SSF57667">
    <property type="entry name" value="beta-beta-alpha zinc fingers"/>
    <property type="match status" value="1"/>
</dbReference>
<sequence>MIYDIQLCIEYGKAFTCANYPCRIERNLTGEKHSVYIHSAKAWSYDTHLLRNGYAHFGEQQYEIKQWGKVFAYHSDLQMPKRKHSGQKPCEYSQGDKDIFLYETHQIYKRTHIGGILYEYNLCGRVFADHNHILERNPMNVISVVRHLFEKVVFKSIKEHILVRSPINVISVVRPLPNIVIFKIIKEHILYYIGFYECNQC</sequence>
<dbReference type="Proteomes" id="UP001488838">
    <property type="component" value="Unassembled WGS sequence"/>
</dbReference>